<accession>A0A8T1WIV7</accession>
<evidence type="ECO:0000313" key="2">
    <source>
        <dbReference type="Proteomes" id="UP000694044"/>
    </source>
</evidence>
<gene>
    <name evidence="1" type="ORF">PHYPSEUDO_000024</name>
</gene>
<dbReference type="Proteomes" id="UP000694044">
    <property type="component" value="Unassembled WGS sequence"/>
</dbReference>
<proteinExistence type="predicted"/>
<name>A0A8T1WIV7_9STRA</name>
<dbReference type="AlphaFoldDB" id="A0A8T1WIV7"/>
<organism evidence="1 2">
    <name type="scientific">Phytophthora pseudosyringae</name>
    <dbReference type="NCBI Taxonomy" id="221518"/>
    <lineage>
        <taxon>Eukaryota</taxon>
        <taxon>Sar</taxon>
        <taxon>Stramenopiles</taxon>
        <taxon>Oomycota</taxon>
        <taxon>Peronosporomycetes</taxon>
        <taxon>Peronosporales</taxon>
        <taxon>Peronosporaceae</taxon>
        <taxon>Phytophthora</taxon>
    </lineage>
</organism>
<sequence>MTFCVADQRSLVSDKRRETSALRANHFETQEVGHRGAAGQIAPVIWFHGSELGHAGSKLADDSDGQPRGILAADLRTSSSIRSTPKFPELGQRSQRSAAQTAISCHIEQKICTPPASQITVQATPLGGALAPHRSLLKGSFPAGIHCHCRLQRSELLHVRAATSRSAPLRAA</sequence>
<dbReference type="EMBL" id="JAGDFM010000001">
    <property type="protein sequence ID" value="KAG7393847.1"/>
    <property type="molecule type" value="Genomic_DNA"/>
</dbReference>
<evidence type="ECO:0000313" key="1">
    <source>
        <dbReference type="EMBL" id="KAG7393847.1"/>
    </source>
</evidence>
<protein>
    <submittedName>
        <fullName evidence="1">Uncharacterized protein</fullName>
    </submittedName>
</protein>
<comment type="caution">
    <text evidence="1">The sequence shown here is derived from an EMBL/GenBank/DDBJ whole genome shotgun (WGS) entry which is preliminary data.</text>
</comment>
<reference evidence="1" key="1">
    <citation type="submission" date="2021-02" db="EMBL/GenBank/DDBJ databases">
        <authorList>
            <person name="Palmer J.M."/>
        </authorList>
    </citation>
    <scope>NUCLEOTIDE SEQUENCE</scope>
    <source>
        <strain evidence="1">SCRP734</strain>
    </source>
</reference>
<keyword evidence="2" id="KW-1185">Reference proteome</keyword>